<dbReference type="GeneID" id="5003989"/>
<dbReference type="PANTHER" id="PTHR13382">
    <property type="entry name" value="MITOCHONDRIAL ATP SYNTHASE COUPLING FACTOR B"/>
    <property type="match status" value="1"/>
</dbReference>
<dbReference type="Gramene" id="ABO98243">
    <property type="protein sequence ID" value="ABO98243"/>
    <property type="gene ID" value="OSTLU_93334"/>
</dbReference>
<dbReference type="Gene3D" id="3.80.10.10">
    <property type="entry name" value="Ribonuclease Inhibitor"/>
    <property type="match status" value="1"/>
</dbReference>
<gene>
    <name evidence="3" type="ORF">OSTLU_93334</name>
</gene>
<evidence type="ECO:0000313" key="3">
    <source>
        <dbReference type="EMBL" id="ABO98243.1"/>
    </source>
</evidence>
<feature type="non-terminal residue" evidence="3">
    <location>
        <position position="1"/>
    </location>
</feature>
<dbReference type="AlphaFoldDB" id="A4S3M8"/>
<dbReference type="HOGENOM" id="CLU_048189_0_0_1"/>
<dbReference type="InterPro" id="IPR050648">
    <property type="entry name" value="F-box_LRR-repeat"/>
</dbReference>
<name>A4S3M8_OSTLU</name>
<dbReference type="Pfam" id="PF12937">
    <property type="entry name" value="F-box-like"/>
    <property type="match status" value="1"/>
</dbReference>
<dbReference type="STRING" id="436017.A4S3M8"/>
<reference evidence="3 4" key="1">
    <citation type="journal article" date="2007" name="Proc. Natl. Acad. Sci. U.S.A.">
        <title>The tiny eukaryote Ostreococcus provides genomic insights into the paradox of plankton speciation.</title>
        <authorList>
            <person name="Palenik B."/>
            <person name="Grimwood J."/>
            <person name="Aerts A."/>
            <person name="Rouze P."/>
            <person name="Salamov A."/>
            <person name="Putnam N."/>
            <person name="Dupont C."/>
            <person name="Jorgensen R."/>
            <person name="Derelle E."/>
            <person name="Rombauts S."/>
            <person name="Zhou K."/>
            <person name="Otillar R."/>
            <person name="Merchant S.S."/>
            <person name="Podell S."/>
            <person name="Gaasterland T."/>
            <person name="Napoli C."/>
            <person name="Gendler K."/>
            <person name="Manuell A."/>
            <person name="Tai V."/>
            <person name="Vallon O."/>
            <person name="Piganeau G."/>
            <person name="Jancek S."/>
            <person name="Heijde M."/>
            <person name="Jabbari K."/>
            <person name="Bowler C."/>
            <person name="Lohr M."/>
            <person name="Robbens S."/>
            <person name="Werner G."/>
            <person name="Dubchak I."/>
            <person name="Pazour G.J."/>
            <person name="Ren Q."/>
            <person name="Paulsen I."/>
            <person name="Delwiche C."/>
            <person name="Schmutz J."/>
            <person name="Rokhsar D."/>
            <person name="Van de Peer Y."/>
            <person name="Moreau H."/>
            <person name="Grigoriev I.V."/>
        </authorList>
    </citation>
    <scope>NUCLEOTIDE SEQUENCE [LARGE SCALE GENOMIC DNA]</scope>
    <source>
        <strain evidence="3 4">CCE9901</strain>
    </source>
</reference>
<proteinExistence type="predicted"/>
<dbReference type="OMA" id="HCHELER"/>
<evidence type="ECO:0000256" key="1">
    <source>
        <dbReference type="ARBA" id="ARBA00004430"/>
    </source>
</evidence>
<dbReference type="InterPro" id="IPR032675">
    <property type="entry name" value="LRR_dom_sf"/>
</dbReference>
<sequence>VAAMLTYLSFVRRKSRTMVTLNDINEDTLQLILRRIEAPSPKELLALSLVNKRFRAAIRSPTVWHTLDLSRHAATMTNKVLYGIVKDDNAFASIEVLNLSGCSQLTDLSVLKVLNKCHHTIREIDLSGCELLTLETAEYIGFHCHELERLDLTGCKRVPTTFLFQNLPIMQLNLKDLRVKGTKHLNGRVDEVDFEDLVDAIAKYVRWLQSFDGTVFDKGDVRDVMELVHVCEEHLEFWRSGNAVAICDHASELQNNDPTSTPMCTIFPECGHVMCVECSAVERRNMMREGGRYVYPCSHCAHPVRFMPAPGGFEIVVHSPEDFKKLLAERRRLGGPP</sequence>
<dbReference type="InterPro" id="IPR001810">
    <property type="entry name" value="F-box_dom"/>
</dbReference>
<organism evidence="3 4">
    <name type="scientific">Ostreococcus lucimarinus (strain CCE9901)</name>
    <dbReference type="NCBI Taxonomy" id="436017"/>
    <lineage>
        <taxon>Eukaryota</taxon>
        <taxon>Viridiplantae</taxon>
        <taxon>Chlorophyta</taxon>
        <taxon>Mamiellophyceae</taxon>
        <taxon>Mamiellales</taxon>
        <taxon>Bathycoccaceae</taxon>
        <taxon>Ostreococcus</taxon>
    </lineage>
</organism>
<protein>
    <recommendedName>
        <fullName evidence="2">F-box domain-containing protein</fullName>
    </recommendedName>
</protein>
<dbReference type="RefSeq" id="XP_001419950.1">
    <property type="nucleotide sequence ID" value="XM_001419913.1"/>
</dbReference>
<evidence type="ECO:0000313" key="4">
    <source>
        <dbReference type="Proteomes" id="UP000001568"/>
    </source>
</evidence>
<feature type="domain" description="F-box" evidence="2">
    <location>
        <begin position="29"/>
        <end position="69"/>
    </location>
</feature>
<dbReference type="Proteomes" id="UP000001568">
    <property type="component" value="Chromosome 10"/>
</dbReference>
<dbReference type="KEGG" id="olu:OSTLU_93334"/>
<keyword evidence="4" id="KW-1185">Reference proteome</keyword>
<dbReference type="OrthoDB" id="10257471at2759"/>
<comment type="subcellular location">
    <subcellularLocation>
        <location evidence="1">Cytoplasm</location>
        <location evidence="1">Cytoskeleton</location>
        <location evidence="1">Cilium axoneme</location>
    </subcellularLocation>
</comment>
<dbReference type="GO" id="GO:0005930">
    <property type="term" value="C:axoneme"/>
    <property type="evidence" value="ECO:0007669"/>
    <property type="project" value="UniProtKB-SubCell"/>
</dbReference>
<accession>A4S3M8</accession>
<evidence type="ECO:0000259" key="2">
    <source>
        <dbReference type="Pfam" id="PF12937"/>
    </source>
</evidence>
<dbReference type="SUPFAM" id="SSF52047">
    <property type="entry name" value="RNI-like"/>
    <property type="match status" value="1"/>
</dbReference>
<dbReference type="EMBL" id="CP000590">
    <property type="protein sequence ID" value="ABO98243.1"/>
    <property type="molecule type" value="Genomic_DNA"/>
</dbReference>